<reference evidence="1 2" key="1">
    <citation type="submission" date="2017-11" db="EMBL/GenBank/DDBJ databases">
        <title>Draft genome sequence of Rhizobiales bacterium SY3-13.</title>
        <authorList>
            <person name="Sun C."/>
        </authorList>
    </citation>
    <scope>NUCLEOTIDE SEQUENCE [LARGE SCALE GENOMIC DNA]</scope>
    <source>
        <strain evidence="1 2">SY3-13</strain>
    </source>
</reference>
<dbReference type="InterPro" id="IPR027417">
    <property type="entry name" value="P-loop_NTPase"/>
</dbReference>
<comment type="caution">
    <text evidence="1">The sequence shown here is derived from an EMBL/GenBank/DDBJ whole genome shotgun (WGS) entry which is preliminary data.</text>
</comment>
<gene>
    <name evidence="1" type="ORF">CVT23_00385</name>
</gene>
<dbReference type="Pfam" id="PF13469">
    <property type="entry name" value="Sulfotransfer_3"/>
    <property type="match status" value="1"/>
</dbReference>
<evidence type="ECO:0000313" key="1">
    <source>
        <dbReference type="EMBL" id="PJK31550.1"/>
    </source>
</evidence>
<organism evidence="1 2">
    <name type="scientific">Minwuia thermotolerans</name>
    <dbReference type="NCBI Taxonomy" id="2056226"/>
    <lineage>
        <taxon>Bacteria</taxon>
        <taxon>Pseudomonadati</taxon>
        <taxon>Pseudomonadota</taxon>
        <taxon>Alphaproteobacteria</taxon>
        <taxon>Minwuiales</taxon>
        <taxon>Minwuiaceae</taxon>
        <taxon>Minwuia</taxon>
    </lineage>
</organism>
<evidence type="ECO:0008006" key="3">
    <source>
        <dbReference type="Google" id="ProtNLM"/>
    </source>
</evidence>
<dbReference type="SUPFAM" id="SSF52540">
    <property type="entry name" value="P-loop containing nucleoside triphosphate hydrolases"/>
    <property type="match status" value="1"/>
</dbReference>
<evidence type="ECO:0000313" key="2">
    <source>
        <dbReference type="Proteomes" id="UP000229498"/>
    </source>
</evidence>
<dbReference type="AlphaFoldDB" id="A0A2M9G775"/>
<name>A0A2M9G775_9PROT</name>
<dbReference type="RefSeq" id="WP_109794376.1">
    <property type="nucleotide sequence ID" value="NZ_PHIG01000004.1"/>
</dbReference>
<proteinExistence type="predicted"/>
<dbReference type="OrthoDB" id="9800698at2"/>
<sequence length="342" mass="38488">MTVPLEQRQIVFLMYENRSGSTFLASRLDKHEEVAVTIETEAFADLLETGPAIRSAADVDRVVETFFGDEKFGQWGVGREELRARLAGLAMPAPFEAIVRAVLDLHFAGAAAPCYLVKGTRLTHHISRLRREIPSAKFLHIIRDPRGVFGSQKQSVGSYTARAMNEDPLDAGRRWAANARRVDRVAGPDLMEVRYEDLITAYDATMAAVRRFVSRADLPPLGNAAGPQGDAYLARIPEDQRHLHGNLAEKPKADRIEAWRQELTDVEIALTQQGAGEMLAKKGYEPDMTAGRRAGRVNLLAQRFRLAGRTAWRRIANTWRYAATGRLLWRIRVVLYRWRAGW</sequence>
<keyword evidence="2" id="KW-1185">Reference proteome</keyword>
<accession>A0A2M9G775</accession>
<dbReference type="Gene3D" id="3.40.50.300">
    <property type="entry name" value="P-loop containing nucleotide triphosphate hydrolases"/>
    <property type="match status" value="1"/>
</dbReference>
<dbReference type="EMBL" id="PHIG01000004">
    <property type="protein sequence ID" value="PJK31550.1"/>
    <property type="molecule type" value="Genomic_DNA"/>
</dbReference>
<protein>
    <recommendedName>
        <fullName evidence="3">Sulfotransferase</fullName>
    </recommendedName>
</protein>
<dbReference type="Proteomes" id="UP000229498">
    <property type="component" value="Unassembled WGS sequence"/>
</dbReference>